<dbReference type="CDD" id="cd04301">
    <property type="entry name" value="NAT_SF"/>
    <property type="match status" value="1"/>
</dbReference>
<dbReference type="EMBL" id="UOFW01000156">
    <property type="protein sequence ID" value="VAX06140.1"/>
    <property type="molecule type" value="Genomic_DNA"/>
</dbReference>
<organism evidence="2">
    <name type="scientific">hydrothermal vent metagenome</name>
    <dbReference type="NCBI Taxonomy" id="652676"/>
    <lineage>
        <taxon>unclassified sequences</taxon>
        <taxon>metagenomes</taxon>
        <taxon>ecological metagenomes</taxon>
    </lineage>
</organism>
<dbReference type="GO" id="GO:0016747">
    <property type="term" value="F:acyltransferase activity, transferring groups other than amino-acyl groups"/>
    <property type="evidence" value="ECO:0007669"/>
    <property type="project" value="InterPro"/>
</dbReference>
<accession>A0A3B1B772</accession>
<evidence type="ECO:0000313" key="2">
    <source>
        <dbReference type="EMBL" id="VAX06140.1"/>
    </source>
</evidence>
<evidence type="ECO:0000259" key="1">
    <source>
        <dbReference type="PROSITE" id="PS51186"/>
    </source>
</evidence>
<dbReference type="InterPro" id="IPR016181">
    <property type="entry name" value="Acyl_CoA_acyltransferase"/>
</dbReference>
<dbReference type="PROSITE" id="PS51186">
    <property type="entry name" value="GNAT"/>
    <property type="match status" value="1"/>
</dbReference>
<dbReference type="InterPro" id="IPR000182">
    <property type="entry name" value="GNAT_dom"/>
</dbReference>
<proteinExistence type="predicted"/>
<name>A0A3B1B772_9ZZZZ</name>
<sequence length="165" mass="18220">MYQIIPSKPNNISKIDILLDQAFGTDRQKKTVYRLRDTVPAVQGLSFITVSDSDIIASLQFWPLLIKDNDRSYEALLLGPIAVNNDYRGQCIGLNLMAHGLQAAKEQGHSRVILVGDEIYYQKVGFTRSLALGLDMPGSVDKARLLAQELAPDAFKGVKGMISKI</sequence>
<dbReference type="Pfam" id="PF13527">
    <property type="entry name" value="Acetyltransf_9"/>
    <property type="match status" value="1"/>
</dbReference>
<reference evidence="2" key="1">
    <citation type="submission" date="2018-06" db="EMBL/GenBank/DDBJ databases">
        <authorList>
            <person name="Zhirakovskaya E."/>
        </authorList>
    </citation>
    <scope>NUCLEOTIDE SEQUENCE</scope>
</reference>
<dbReference type="SUPFAM" id="SSF55729">
    <property type="entry name" value="Acyl-CoA N-acyltransferases (Nat)"/>
    <property type="match status" value="1"/>
</dbReference>
<gene>
    <name evidence="2" type="ORF">MNBD_ALPHA03-547</name>
</gene>
<protein>
    <recommendedName>
        <fullName evidence="1">N-acetyltransferase domain-containing protein</fullName>
    </recommendedName>
</protein>
<feature type="domain" description="N-acetyltransferase" evidence="1">
    <location>
        <begin position="2"/>
        <end position="147"/>
    </location>
</feature>
<dbReference type="AlphaFoldDB" id="A0A3B1B772"/>
<dbReference type="Gene3D" id="3.40.630.30">
    <property type="match status" value="1"/>
</dbReference>